<dbReference type="Pfam" id="PF00004">
    <property type="entry name" value="AAA"/>
    <property type="match status" value="1"/>
</dbReference>
<sequence>MSEIKTLPVLPLRDIVVFPHMVVPLFVGRDKSVRALEEVMKGDKQILLLTQKNSADDDPAPEDIFEVGVIATVLQLLKLPDGTVKVLVEGKGRAGVAKFTDNPEYYEADVAELAEDGGESREAEALSRAVVEQFENYVKLNKKVPPEALASIPQIAEPGKLADSIAAHLSVKIGDKQNLLEIFNVVKRLEKVFALMEGEISVLQVEKKIRSRVKRQMEKTQREYYLNEQMKAIQRELGDQDDGRDELIELEKRIKKTKLSKEARTKAESELKKLRNMSPMSAESTVVRNYLDWLLSVPWGKAKTKKIDLNESEAILDADHYGLEKVKERILEYLAVQARTNSLKGPILCLVGPPGVGKTSLGKSIAKATAREFVRMSLGGVRDESEIRGHRRTYIGSMPGKVIQSMKKAKTTNAFVLLDEIDKMGSDWRGDPSSALLEVLDPAQNSTFGDHYLEVDYDLSQVMFVTTANSLNMPQPLLDRMEIIRIPGYTEDEKLEIAKRHVLPKLAKDHGLKPEEFIVPDEAIRDLIRYYTREAGVRSLERELGGLARKVVRDLAREKVASITIDDERLAKYAGVKKYRYGETDAEDQVGIVTGLAWTEFGGDILTIEAVKMPGKGRTTVTGNLKDVMKESISAAHSYVRSRSLRFGIKPPVFEKTDIHVHVPEGATPKDGPSAGVAMAVSMVSVLTGVPIRKDIAMTGEITLRGRVLAIGGLKEKLLAALRSGVKTVLIPQENAKDLADIPDNVKNALEIIPISTADEALKIALTGPLTPVEWNEDEEPMRPIKGGDDLDSDAVRAH</sequence>
<feature type="active site" evidence="10 12">
    <location>
        <position position="674"/>
    </location>
</feature>
<dbReference type="FunFam" id="3.40.50.300:FF:000021">
    <property type="entry name" value="Lon protease homolog"/>
    <property type="match status" value="1"/>
</dbReference>
<dbReference type="PROSITE" id="PS01046">
    <property type="entry name" value="LON_SER"/>
    <property type="match status" value="1"/>
</dbReference>
<feature type="domain" description="Lon proteolytic" evidence="17">
    <location>
        <begin position="587"/>
        <end position="768"/>
    </location>
</feature>
<dbReference type="PRINTS" id="PR00830">
    <property type="entry name" value="ENDOLAPTASE"/>
</dbReference>
<dbReference type="SUPFAM" id="SSF54211">
    <property type="entry name" value="Ribosomal protein S5 domain 2-like"/>
    <property type="match status" value="1"/>
</dbReference>
<proteinExistence type="evidence at transcript level"/>
<dbReference type="InterPro" id="IPR004815">
    <property type="entry name" value="Lon_bac/euk-typ"/>
</dbReference>
<dbReference type="CDD" id="cd19500">
    <property type="entry name" value="RecA-like_Lon"/>
    <property type="match status" value="1"/>
</dbReference>
<dbReference type="GO" id="GO:0004176">
    <property type="term" value="F:ATP-dependent peptidase activity"/>
    <property type="evidence" value="ECO:0007669"/>
    <property type="project" value="UniProtKB-UniRule"/>
</dbReference>
<feature type="region of interest" description="Disordered" evidence="16">
    <location>
        <begin position="773"/>
        <end position="799"/>
    </location>
</feature>
<dbReference type="InterPro" id="IPR054594">
    <property type="entry name" value="Lon_lid"/>
</dbReference>
<evidence type="ECO:0000256" key="12">
    <source>
        <dbReference type="PIRSR" id="PIRSR001174-1"/>
    </source>
</evidence>
<dbReference type="Gene3D" id="1.20.5.5270">
    <property type="match status" value="1"/>
</dbReference>
<dbReference type="EMBL" id="CP158375">
    <property type="protein sequence ID" value="XDO96777.1"/>
    <property type="molecule type" value="Genomic_DNA"/>
</dbReference>
<dbReference type="GO" id="GO:0034605">
    <property type="term" value="P:cellular response to heat"/>
    <property type="evidence" value="ECO:0007669"/>
    <property type="project" value="UniProtKB-UniRule"/>
</dbReference>
<dbReference type="GO" id="GO:0005737">
    <property type="term" value="C:cytoplasm"/>
    <property type="evidence" value="ECO:0007669"/>
    <property type="project" value="UniProtKB-SubCell"/>
</dbReference>
<evidence type="ECO:0000259" key="17">
    <source>
        <dbReference type="PROSITE" id="PS51786"/>
    </source>
</evidence>
<comment type="subcellular location">
    <subcellularLocation>
        <location evidence="1 10 11">Cytoplasm</location>
    </subcellularLocation>
</comment>
<dbReference type="SMART" id="SM00464">
    <property type="entry name" value="LON"/>
    <property type="match status" value="1"/>
</dbReference>
<evidence type="ECO:0000256" key="11">
    <source>
        <dbReference type="PIRNR" id="PIRNR001174"/>
    </source>
</evidence>
<dbReference type="InterPro" id="IPR003959">
    <property type="entry name" value="ATPase_AAA_core"/>
</dbReference>
<evidence type="ECO:0000256" key="9">
    <source>
        <dbReference type="ARBA" id="ARBA00050665"/>
    </source>
</evidence>
<evidence type="ECO:0000313" key="19">
    <source>
        <dbReference type="EMBL" id="XDO96777.1"/>
    </source>
</evidence>
<dbReference type="InterPro" id="IPR020568">
    <property type="entry name" value="Ribosomal_Su5_D2-typ_SF"/>
</dbReference>
<feature type="domain" description="Lon N-terminal" evidence="18">
    <location>
        <begin position="7"/>
        <end position="200"/>
    </location>
</feature>
<dbReference type="InterPro" id="IPR014721">
    <property type="entry name" value="Ribsml_uS5_D2-typ_fold_subgr"/>
</dbReference>
<dbReference type="NCBIfam" id="NF008053">
    <property type="entry name" value="PRK10787.1"/>
    <property type="match status" value="1"/>
</dbReference>
<dbReference type="NCBIfam" id="TIGR00763">
    <property type="entry name" value="lon"/>
    <property type="match status" value="1"/>
</dbReference>
<dbReference type="GO" id="GO:0006515">
    <property type="term" value="P:protein quality control for misfolded or incompletely synthesized proteins"/>
    <property type="evidence" value="ECO:0007669"/>
    <property type="project" value="UniProtKB-UniRule"/>
</dbReference>
<evidence type="ECO:0000256" key="3">
    <source>
        <dbReference type="ARBA" id="ARBA00022670"/>
    </source>
</evidence>
<dbReference type="Gene3D" id="1.20.58.1480">
    <property type="match status" value="1"/>
</dbReference>
<dbReference type="Gene3D" id="3.30.230.10">
    <property type="match status" value="1"/>
</dbReference>
<dbReference type="HAMAP" id="MF_01973">
    <property type="entry name" value="lon_bact"/>
    <property type="match status" value="1"/>
</dbReference>
<evidence type="ECO:0000256" key="16">
    <source>
        <dbReference type="SAM" id="MobiDB-lite"/>
    </source>
</evidence>
<accession>A0AB39KT93</accession>
<dbReference type="SUPFAM" id="SSF52540">
    <property type="entry name" value="P-loop containing nucleoside triphosphate hydrolases"/>
    <property type="match status" value="1"/>
</dbReference>
<comment type="subunit">
    <text evidence="10 11">Homohexamer. Organized in a ring with a central cavity.</text>
</comment>
<dbReference type="InterPro" id="IPR003111">
    <property type="entry name" value="Lon_prtase_N"/>
</dbReference>
<comment type="catalytic activity">
    <reaction evidence="9 10 11 14">
        <text>Hydrolysis of proteins in presence of ATP.</text>
        <dbReference type="EC" id="3.4.21.53"/>
    </reaction>
</comment>
<dbReference type="PROSITE" id="PS51786">
    <property type="entry name" value="LON_PROTEOLYTIC"/>
    <property type="match status" value="1"/>
</dbReference>
<evidence type="ECO:0000256" key="5">
    <source>
        <dbReference type="ARBA" id="ARBA00022801"/>
    </source>
</evidence>
<evidence type="ECO:0000256" key="8">
    <source>
        <dbReference type="ARBA" id="ARBA00023016"/>
    </source>
</evidence>
<evidence type="ECO:0000256" key="6">
    <source>
        <dbReference type="ARBA" id="ARBA00022825"/>
    </source>
</evidence>
<comment type="function">
    <text evidence="10">ATP-dependent serine protease that mediates the selective degradation of mutant and abnormal proteins as well as certain short-lived regulatory proteins. Required for cellular homeostasis and for survival from DNA damage and developmental changes induced by stress. Degrades polypeptides processively to yield small peptide fragments that are 5 to 10 amino acids long. Binds to DNA in a double-stranded, site-specific manner.</text>
</comment>
<dbReference type="RefSeq" id="WP_369059616.1">
    <property type="nucleotide sequence ID" value="NZ_CP158375.1"/>
</dbReference>
<dbReference type="GO" id="GO:0043565">
    <property type="term" value="F:sequence-specific DNA binding"/>
    <property type="evidence" value="ECO:0007669"/>
    <property type="project" value="UniProtKB-UniRule"/>
</dbReference>
<keyword evidence="7 10" id="KW-0067">ATP-binding</keyword>
<feature type="compositionally biased region" description="Basic and acidic residues" evidence="16">
    <location>
        <begin position="781"/>
        <end position="799"/>
    </location>
</feature>
<keyword evidence="5 10" id="KW-0378">Hydrolase</keyword>
<dbReference type="InterPro" id="IPR027543">
    <property type="entry name" value="Lon_bac"/>
</dbReference>
<dbReference type="GO" id="GO:0016887">
    <property type="term" value="F:ATP hydrolysis activity"/>
    <property type="evidence" value="ECO:0007669"/>
    <property type="project" value="UniProtKB-UniRule"/>
</dbReference>
<keyword evidence="4 10" id="KW-0547">Nucleotide-binding</keyword>
<comment type="similarity">
    <text evidence="10 11 14 15">Belongs to the peptidase S16 family.</text>
</comment>
<evidence type="ECO:0000259" key="18">
    <source>
        <dbReference type="PROSITE" id="PS51787"/>
    </source>
</evidence>
<evidence type="ECO:0000256" key="4">
    <source>
        <dbReference type="ARBA" id="ARBA00022741"/>
    </source>
</evidence>
<evidence type="ECO:0000256" key="1">
    <source>
        <dbReference type="ARBA" id="ARBA00004496"/>
    </source>
</evidence>
<evidence type="ECO:0000256" key="2">
    <source>
        <dbReference type="ARBA" id="ARBA00022490"/>
    </source>
</evidence>
<evidence type="ECO:0000256" key="7">
    <source>
        <dbReference type="ARBA" id="ARBA00022840"/>
    </source>
</evidence>
<dbReference type="FunFam" id="1.20.58.1480:FF:000001">
    <property type="entry name" value="Lon protease"/>
    <property type="match status" value="1"/>
</dbReference>
<dbReference type="Pfam" id="PF02190">
    <property type="entry name" value="LON_substr_bdg"/>
    <property type="match status" value="1"/>
</dbReference>
<keyword evidence="6 10" id="KW-0720">Serine protease</keyword>
<protein>
    <recommendedName>
        <fullName evidence="10 11">Lon protease</fullName>
        <ecNumber evidence="10 11">3.4.21.53</ecNumber>
    </recommendedName>
    <alternativeName>
        <fullName evidence="10">ATP-dependent protease La</fullName>
    </alternativeName>
</protein>
<gene>
    <name evidence="10 19" type="primary">lon</name>
    <name evidence="19" type="ORF">ABOZ73_18755</name>
</gene>
<evidence type="ECO:0000256" key="10">
    <source>
        <dbReference type="HAMAP-Rule" id="MF_01973"/>
    </source>
</evidence>
<reference evidence="19" key="1">
    <citation type="submission" date="2024-06" db="EMBL/GenBank/DDBJ databases">
        <title>Caulobacter inopinatus, sp. nov.</title>
        <authorList>
            <person name="Donachie S.P."/>
        </authorList>
    </citation>
    <scope>NUCLEOTIDE SEQUENCE</scope>
    <source>
        <strain evidence="19">73W</strain>
    </source>
</reference>
<dbReference type="GO" id="GO:0005524">
    <property type="term" value="F:ATP binding"/>
    <property type="evidence" value="ECO:0007669"/>
    <property type="project" value="UniProtKB-UniRule"/>
</dbReference>
<keyword evidence="3 10" id="KW-0645">Protease</keyword>
<feature type="binding site" evidence="10 13">
    <location>
        <begin position="352"/>
        <end position="359"/>
    </location>
    <ligand>
        <name>ATP</name>
        <dbReference type="ChEBI" id="CHEBI:30616"/>
    </ligand>
</feature>
<evidence type="ECO:0000256" key="15">
    <source>
        <dbReference type="RuleBase" id="RU000591"/>
    </source>
</evidence>
<evidence type="ECO:0000256" key="14">
    <source>
        <dbReference type="PROSITE-ProRule" id="PRU01122"/>
    </source>
</evidence>
<dbReference type="SMART" id="SM00382">
    <property type="entry name" value="AAA"/>
    <property type="match status" value="1"/>
</dbReference>
<dbReference type="Gene3D" id="2.30.130.40">
    <property type="entry name" value="LON domain-like"/>
    <property type="match status" value="1"/>
</dbReference>
<dbReference type="EC" id="3.4.21.53" evidence="10 11"/>
<keyword evidence="2 10" id="KW-0963">Cytoplasm</keyword>
<dbReference type="InterPro" id="IPR046336">
    <property type="entry name" value="Lon_prtase_N_sf"/>
</dbReference>
<comment type="induction">
    <text evidence="10">By heat shock.</text>
</comment>
<name>A0AB39KT93_9CAUL</name>
<dbReference type="InterPro" id="IPR008268">
    <property type="entry name" value="Peptidase_S16_AS"/>
</dbReference>
<dbReference type="PROSITE" id="PS51787">
    <property type="entry name" value="LON_N"/>
    <property type="match status" value="1"/>
</dbReference>
<organism evidence="19">
    <name type="scientific">Caulobacter sp. 73W</name>
    <dbReference type="NCBI Taxonomy" id="3161137"/>
    <lineage>
        <taxon>Bacteria</taxon>
        <taxon>Pseudomonadati</taxon>
        <taxon>Pseudomonadota</taxon>
        <taxon>Alphaproteobacteria</taxon>
        <taxon>Caulobacterales</taxon>
        <taxon>Caulobacteraceae</taxon>
        <taxon>Caulobacter</taxon>
    </lineage>
</organism>
<keyword evidence="8 10" id="KW-0346">Stress response</keyword>
<dbReference type="InterPro" id="IPR008269">
    <property type="entry name" value="Lon_proteolytic"/>
</dbReference>
<dbReference type="Pfam" id="PF22667">
    <property type="entry name" value="Lon_lid"/>
    <property type="match status" value="1"/>
</dbReference>
<dbReference type="AlphaFoldDB" id="A0AB39KT93"/>
<dbReference type="PIRSF" id="PIRSF001174">
    <property type="entry name" value="Lon_proteas"/>
    <property type="match status" value="1"/>
</dbReference>
<dbReference type="InterPro" id="IPR027417">
    <property type="entry name" value="P-loop_NTPase"/>
</dbReference>
<dbReference type="InterPro" id="IPR003593">
    <property type="entry name" value="AAA+_ATPase"/>
</dbReference>
<dbReference type="GO" id="GO:0004252">
    <property type="term" value="F:serine-type endopeptidase activity"/>
    <property type="evidence" value="ECO:0007669"/>
    <property type="project" value="UniProtKB-UniRule"/>
</dbReference>
<dbReference type="FunFam" id="1.20.5.5270:FF:000002">
    <property type="entry name" value="Lon protease homolog"/>
    <property type="match status" value="1"/>
</dbReference>
<dbReference type="PANTHER" id="PTHR10046">
    <property type="entry name" value="ATP DEPENDENT LON PROTEASE FAMILY MEMBER"/>
    <property type="match status" value="1"/>
</dbReference>
<dbReference type="Pfam" id="PF05362">
    <property type="entry name" value="Lon_C"/>
    <property type="match status" value="1"/>
</dbReference>
<dbReference type="Gene3D" id="1.10.8.60">
    <property type="match status" value="1"/>
</dbReference>
<dbReference type="InterPro" id="IPR027065">
    <property type="entry name" value="Lon_Prtase"/>
</dbReference>
<dbReference type="Gene3D" id="3.40.50.300">
    <property type="entry name" value="P-loop containing nucleotide triphosphate hydrolases"/>
    <property type="match status" value="1"/>
</dbReference>
<dbReference type="SUPFAM" id="SSF88697">
    <property type="entry name" value="PUA domain-like"/>
    <property type="match status" value="1"/>
</dbReference>
<feature type="active site" evidence="10 12">
    <location>
        <position position="717"/>
    </location>
</feature>
<evidence type="ECO:0000256" key="13">
    <source>
        <dbReference type="PIRSR" id="PIRSR001174-2"/>
    </source>
</evidence>
<dbReference type="InterPro" id="IPR015947">
    <property type="entry name" value="PUA-like_sf"/>
</dbReference>